<evidence type="ECO:0000313" key="2">
    <source>
        <dbReference type="Proteomes" id="UP000064967"/>
    </source>
</evidence>
<dbReference type="EMBL" id="CP012333">
    <property type="protein sequence ID" value="AKU94903.1"/>
    <property type="molecule type" value="Genomic_DNA"/>
</dbReference>
<dbReference type="InterPro" id="IPR011990">
    <property type="entry name" value="TPR-like_helical_dom_sf"/>
</dbReference>
<dbReference type="Proteomes" id="UP000064967">
    <property type="component" value="Chromosome"/>
</dbReference>
<dbReference type="RefSeq" id="WP_146646440.1">
    <property type="nucleotide sequence ID" value="NZ_CP012333.1"/>
</dbReference>
<reference evidence="1 2" key="1">
    <citation type="submission" date="2015-08" db="EMBL/GenBank/DDBJ databases">
        <authorList>
            <person name="Babu N.S."/>
            <person name="Beckwith C.J."/>
            <person name="Beseler K.G."/>
            <person name="Brison A."/>
            <person name="Carone J.V."/>
            <person name="Caskin T.P."/>
            <person name="Diamond M."/>
            <person name="Durham M.E."/>
            <person name="Foxe J.M."/>
            <person name="Go M."/>
            <person name="Henderson B.A."/>
            <person name="Jones I.B."/>
            <person name="McGettigan J.A."/>
            <person name="Micheletti S.J."/>
            <person name="Nasrallah M.E."/>
            <person name="Ortiz D."/>
            <person name="Piller C.R."/>
            <person name="Privatt S.R."/>
            <person name="Schneider S.L."/>
            <person name="Sharp S."/>
            <person name="Smith T.C."/>
            <person name="Stanton J.D."/>
            <person name="Ullery H.E."/>
            <person name="Wilson R.J."/>
            <person name="Serrano M.G."/>
            <person name="Buck G."/>
            <person name="Lee V."/>
            <person name="Wang Y."/>
            <person name="Carvalho R."/>
            <person name="Voegtly L."/>
            <person name="Shi R."/>
            <person name="Duckworth R."/>
            <person name="Johnson A."/>
            <person name="Loviza R."/>
            <person name="Walstead R."/>
            <person name="Shah Z."/>
            <person name="Kiflezghi M."/>
            <person name="Wade K."/>
            <person name="Ball S.L."/>
            <person name="Bradley K.W."/>
            <person name="Asai D.J."/>
            <person name="Bowman C.A."/>
            <person name="Russell D.A."/>
            <person name="Pope W.H."/>
            <person name="Jacobs-Sera D."/>
            <person name="Hendrix R.W."/>
            <person name="Hatfull G.F."/>
        </authorList>
    </citation>
    <scope>NUCLEOTIDE SEQUENCE [LARGE SCALE GENOMIC DNA]</scope>
    <source>
        <strain evidence="1 2">DSM 27648</strain>
    </source>
</reference>
<name>A0A0K1PMZ8_9BACT</name>
<dbReference type="Gene3D" id="1.25.40.10">
    <property type="entry name" value="Tetratricopeptide repeat domain"/>
    <property type="match status" value="1"/>
</dbReference>
<proteinExistence type="predicted"/>
<dbReference type="AlphaFoldDB" id="A0A0K1PMZ8"/>
<accession>A0A0K1PMZ8</accession>
<dbReference type="KEGG" id="llu:AKJ09_01567"/>
<organism evidence="1 2">
    <name type="scientific">Labilithrix luteola</name>
    <dbReference type="NCBI Taxonomy" id="1391654"/>
    <lineage>
        <taxon>Bacteria</taxon>
        <taxon>Pseudomonadati</taxon>
        <taxon>Myxococcota</taxon>
        <taxon>Polyangia</taxon>
        <taxon>Polyangiales</taxon>
        <taxon>Labilitrichaceae</taxon>
        <taxon>Labilithrix</taxon>
    </lineage>
</organism>
<dbReference type="STRING" id="1391654.AKJ09_01567"/>
<sequence length="253" mass="26207">MKNPIDPSDLADAELDADVARLLGSFEDEAPPPGAAARLLALADTVETGDDGSAAPRSSWTSLKTLAAVGGLLVTAGLCVVASRREQTKLPSAVDAPAAITASVTASPVIENPHEGVGPVETAPAASPMPVVAASALPSAPAVRTTPNASAGAGQAESKDSFREQLAIVESARHSLSEKKADECLETLRRYDTKYPSGIFTTEVQVVRVEALMTAGQSEKAFALARKLIAENPRGAYADRLRALLPKTDGLDR</sequence>
<gene>
    <name evidence="1" type="ORF">AKJ09_01567</name>
</gene>
<evidence type="ECO:0000313" key="1">
    <source>
        <dbReference type="EMBL" id="AKU94903.1"/>
    </source>
</evidence>
<protein>
    <submittedName>
        <fullName evidence="1">Uncharacterized protein</fullName>
    </submittedName>
</protein>
<keyword evidence="2" id="KW-1185">Reference proteome</keyword>